<sequence length="243" mass="28673">MIPKIIHYCWFGQSQMPELAIYCINSWKKYLPDYEFILWNEDNFDINCNEYVKEAYESKKFAFVTDYVRLYALYNYGGIYMDTDVEVLKPLDKFLKHQAFIGCENNKICVTTGTGIMAAEKNHKWIEDLLKEYDERRFILPDGSYDTTPNTQIIAKVTMEEYGWKPQNEHQVLKEGLNIYPFDYFCAKDLQTGRIDISENTHTIHHFSGSWLSRRDKLKSKIQRIIGPQATQFVVNVKRKIKG</sequence>
<dbReference type="GO" id="GO:0000030">
    <property type="term" value="F:mannosyltransferase activity"/>
    <property type="evidence" value="ECO:0007669"/>
    <property type="project" value="TreeGrafter"/>
</dbReference>
<dbReference type="PANTHER" id="PTHR32385:SF15">
    <property type="entry name" value="INOSITOL PHOSPHOCERAMIDE MANNOSYLTRANSFERASE 1"/>
    <property type="match status" value="1"/>
</dbReference>
<dbReference type="GO" id="GO:0051999">
    <property type="term" value="P:mannosyl-inositol phosphorylceramide biosynthetic process"/>
    <property type="evidence" value="ECO:0007669"/>
    <property type="project" value="TreeGrafter"/>
</dbReference>
<evidence type="ECO:0000313" key="2">
    <source>
        <dbReference type="EMBL" id="MBA2133790.1"/>
    </source>
</evidence>
<dbReference type="EMBL" id="JAAKDE010000022">
    <property type="protein sequence ID" value="MBA2133790.1"/>
    <property type="molecule type" value="Genomic_DNA"/>
</dbReference>
<name>A0A8J6LJK1_9FIRM</name>
<dbReference type="Pfam" id="PF04488">
    <property type="entry name" value="Gly_transf_sug"/>
    <property type="match status" value="1"/>
</dbReference>
<reference evidence="2" key="1">
    <citation type="submission" date="2020-06" db="EMBL/GenBank/DDBJ databases">
        <title>Novel chitinolytic bacterium.</title>
        <authorList>
            <person name="Ungkulpasvich U."/>
            <person name="Kosugi A."/>
            <person name="Uke A."/>
        </authorList>
    </citation>
    <scope>NUCLEOTIDE SEQUENCE</scope>
    <source>
        <strain evidence="2">UUS1-1</strain>
    </source>
</reference>
<organism evidence="2 3">
    <name type="scientific">Capillibacterium thermochitinicola</name>
    <dbReference type="NCBI Taxonomy" id="2699427"/>
    <lineage>
        <taxon>Bacteria</taxon>
        <taxon>Bacillati</taxon>
        <taxon>Bacillota</taxon>
        <taxon>Capillibacterium</taxon>
    </lineage>
</organism>
<dbReference type="PANTHER" id="PTHR32385">
    <property type="entry name" value="MANNOSYL PHOSPHORYLINOSITOL CERAMIDE SYNTHASE"/>
    <property type="match status" value="1"/>
</dbReference>
<accession>A0A8J6LJK1</accession>
<evidence type="ECO:0000313" key="3">
    <source>
        <dbReference type="Proteomes" id="UP000657177"/>
    </source>
</evidence>
<proteinExistence type="predicted"/>
<dbReference type="Proteomes" id="UP000657177">
    <property type="component" value="Unassembled WGS sequence"/>
</dbReference>
<dbReference type="GO" id="GO:0016020">
    <property type="term" value="C:membrane"/>
    <property type="evidence" value="ECO:0007669"/>
    <property type="project" value="GOC"/>
</dbReference>
<dbReference type="InterPro" id="IPR029044">
    <property type="entry name" value="Nucleotide-diphossugar_trans"/>
</dbReference>
<keyword evidence="3" id="KW-1185">Reference proteome</keyword>
<comment type="caution">
    <text evidence="2">The sequence shown here is derived from an EMBL/GenBank/DDBJ whole genome shotgun (WGS) entry which is preliminary data.</text>
</comment>
<evidence type="ECO:0000256" key="1">
    <source>
        <dbReference type="ARBA" id="ARBA00022679"/>
    </source>
</evidence>
<protein>
    <submittedName>
        <fullName evidence="2">Glycosyl transferase</fullName>
    </submittedName>
</protein>
<gene>
    <name evidence="2" type="ORF">G5B42_09625</name>
</gene>
<dbReference type="Gene3D" id="3.90.550.20">
    <property type="match status" value="1"/>
</dbReference>
<dbReference type="SUPFAM" id="SSF53448">
    <property type="entry name" value="Nucleotide-diphospho-sugar transferases"/>
    <property type="match status" value="1"/>
</dbReference>
<dbReference type="AlphaFoldDB" id="A0A8J6LJK1"/>
<dbReference type="InterPro" id="IPR051706">
    <property type="entry name" value="Glycosyltransferase_domain"/>
</dbReference>
<dbReference type="InterPro" id="IPR007577">
    <property type="entry name" value="GlycoTrfase_DXD_sugar-bd_CS"/>
</dbReference>
<keyword evidence="1 2" id="KW-0808">Transferase</keyword>